<keyword evidence="5 6" id="KW-0456">Lyase</keyword>
<keyword evidence="8" id="KW-1185">Reference proteome</keyword>
<comment type="caution">
    <text evidence="7">The sequence shown here is derived from an EMBL/GenBank/DDBJ whole genome shotgun (WGS) entry which is preliminary data.</text>
</comment>
<dbReference type="InterPro" id="IPR015422">
    <property type="entry name" value="PyrdxlP-dep_Trfase_small"/>
</dbReference>
<evidence type="ECO:0000256" key="5">
    <source>
        <dbReference type="ARBA" id="ARBA00023239"/>
    </source>
</evidence>
<sequence length="465" mass="50061">MHPVLQDDLRALPELLNLARDSALHSLLKLAEQPVAIHPLPSVGPLERSVEPGAAAALCLFEARWLPRLAASAGPRYLGFVTGGATPASLVGDWLTSALDQNPTAGWDSEAPELERQTVRELAGWFGLGAAHEGAFVSGATMSNFVGLAIAREWLGEQQGVRVSEVGVAALGPVTVLSGAAHSSIHKALSMLGLGRQAVQKLATQPGREAVDLQALEAALQAQQGRPVIVVANAGTVNSGDFDDLRAIAALRQRYPFWLHVDAAFGAFAALDARLASQVAGLDAADSVCVDCHKWMNVPYDSALQFTRHRALQLRVFQNAAAYLGEPGERPDFVHLTPENSRRWRALAAWFAVQAYGREGQADIVARNIDCARLLGDLVAADETLELLAPVRLNIVCFAVRGMTTQAEVQALLERLRDRGEAFLTPTLYAGRWAIRAAFSNWRTSADDVRRVHKALRAALKADQP</sequence>
<dbReference type="EMBL" id="JAVXZY010000003">
    <property type="protein sequence ID" value="MDT8999609.1"/>
    <property type="molecule type" value="Genomic_DNA"/>
</dbReference>
<comment type="cofactor">
    <cofactor evidence="1 6">
        <name>pyridoxal 5'-phosphate</name>
        <dbReference type="ChEBI" id="CHEBI:597326"/>
    </cofactor>
</comment>
<dbReference type="InterPro" id="IPR010977">
    <property type="entry name" value="Aromatic_deC"/>
</dbReference>
<evidence type="ECO:0000256" key="1">
    <source>
        <dbReference type="ARBA" id="ARBA00001933"/>
    </source>
</evidence>
<dbReference type="PRINTS" id="PR00800">
    <property type="entry name" value="YHDCRBOXLASE"/>
</dbReference>
<keyword evidence="3" id="KW-0210">Decarboxylase</keyword>
<evidence type="ECO:0000256" key="2">
    <source>
        <dbReference type="ARBA" id="ARBA00009533"/>
    </source>
</evidence>
<name>A0ABU3PAJ9_9BURK</name>
<dbReference type="SUPFAM" id="SSF53383">
    <property type="entry name" value="PLP-dependent transferases"/>
    <property type="match status" value="1"/>
</dbReference>
<evidence type="ECO:0000256" key="3">
    <source>
        <dbReference type="ARBA" id="ARBA00022793"/>
    </source>
</evidence>
<comment type="similarity">
    <text evidence="2 6">Belongs to the group II decarboxylase family.</text>
</comment>
<dbReference type="Pfam" id="PF00282">
    <property type="entry name" value="Pyridoxal_deC"/>
    <property type="match status" value="1"/>
</dbReference>
<dbReference type="Gene3D" id="3.90.1150.10">
    <property type="entry name" value="Aspartate Aminotransferase, domain 1"/>
    <property type="match status" value="1"/>
</dbReference>
<dbReference type="Proteomes" id="UP001246372">
    <property type="component" value="Unassembled WGS sequence"/>
</dbReference>
<dbReference type="Gene3D" id="3.90.1150.170">
    <property type="match status" value="1"/>
</dbReference>
<dbReference type="PANTHER" id="PTHR11999">
    <property type="entry name" value="GROUP II PYRIDOXAL-5-PHOSPHATE DECARBOXYLASE"/>
    <property type="match status" value="1"/>
</dbReference>
<dbReference type="Gene3D" id="3.40.640.10">
    <property type="entry name" value="Type I PLP-dependent aspartate aminotransferase-like (Major domain)"/>
    <property type="match status" value="1"/>
</dbReference>
<proteinExistence type="inferred from homology"/>
<dbReference type="PANTHER" id="PTHR11999:SF70">
    <property type="entry name" value="MIP05841P"/>
    <property type="match status" value="1"/>
</dbReference>
<evidence type="ECO:0000313" key="7">
    <source>
        <dbReference type="EMBL" id="MDT8999609.1"/>
    </source>
</evidence>
<dbReference type="InterPro" id="IPR015421">
    <property type="entry name" value="PyrdxlP-dep_Trfase_major"/>
</dbReference>
<organism evidence="7 8">
    <name type="scientific">Roseateles aquae</name>
    <dbReference type="NCBI Taxonomy" id="3077235"/>
    <lineage>
        <taxon>Bacteria</taxon>
        <taxon>Pseudomonadati</taxon>
        <taxon>Pseudomonadota</taxon>
        <taxon>Betaproteobacteria</taxon>
        <taxon>Burkholderiales</taxon>
        <taxon>Sphaerotilaceae</taxon>
        <taxon>Roseateles</taxon>
    </lineage>
</organism>
<accession>A0ABU3PAJ9</accession>
<dbReference type="RefSeq" id="WP_315650169.1">
    <property type="nucleotide sequence ID" value="NZ_JAVXZY010000003.1"/>
</dbReference>
<evidence type="ECO:0000256" key="6">
    <source>
        <dbReference type="RuleBase" id="RU000382"/>
    </source>
</evidence>
<gene>
    <name evidence="7" type="ORF">RQP53_10060</name>
</gene>
<reference evidence="7" key="1">
    <citation type="submission" date="2023-09" db="EMBL/GenBank/DDBJ databases">
        <title>Paucibacter sp. APW11 Genome sequencing and assembly.</title>
        <authorList>
            <person name="Kim I."/>
        </authorList>
    </citation>
    <scope>NUCLEOTIDE SEQUENCE</scope>
    <source>
        <strain evidence="7">APW11</strain>
    </source>
</reference>
<protein>
    <submittedName>
        <fullName evidence="7">Pyridoxal-dependent decarboxylase</fullName>
    </submittedName>
</protein>
<dbReference type="InterPro" id="IPR015424">
    <property type="entry name" value="PyrdxlP-dep_Trfase"/>
</dbReference>
<keyword evidence="4 6" id="KW-0663">Pyridoxal phosphate</keyword>
<evidence type="ECO:0000313" key="8">
    <source>
        <dbReference type="Proteomes" id="UP001246372"/>
    </source>
</evidence>
<dbReference type="InterPro" id="IPR002129">
    <property type="entry name" value="PyrdxlP-dep_de-COase"/>
</dbReference>
<evidence type="ECO:0000256" key="4">
    <source>
        <dbReference type="ARBA" id="ARBA00022898"/>
    </source>
</evidence>